<dbReference type="Pfam" id="PF22352">
    <property type="entry name" value="K319L-like_PKD"/>
    <property type="match status" value="1"/>
</dbReference>
<dbReference type="SUPFAM" id="SSF49299">
    <property type="entry name" value="PKD domain"/>
    <property type="match status" value="1"/>
</dbReference>
<accession>A0A0F9K7T7</accession>
<name>A0A0F9K7T7_9ZZZZ</name>
<comment type="caution">
    <text evidence="1">The sequence shown here is derived from an EMBL/GenBank/DDBJ whole genome shotgun (WGS) entry which is preliminary data.</text>
</comment>
<protein>
    <recommendedName>
        <fullName evidence="2">PKD domain-containing protein</fullName>
    </recommendedName>
</protein>
<organism evidence="1">
    <name type="scientific">marine sediment metagenome</name>
    <dbReference type="NCBI Taxonomy" id="412755"/>
    <lineage>
        <taxon>unclassified sequences</taxon>
        <taxon>metagenomes</taxon>
        <taxon>ecological metagenomes</taxon>
    </lineage>
</organism>
<dbReference type="AlphaFoldDB" id="A0A0F9K7T7"/>
<dbReference type="EMBL" id="LAZR01014289">
    <property type="protein sequence ID" value="KKM18123.1"/>
    <property type="molecule type" value="Genomic_DNA"/>
</dbReference>
<dbReference type="InterPro" id="IPR035986">
    <property type="entry name" value="PKD_dom_sf"/>
</dbReference>
<evidence type="ECO:0000313" key="1">
    <source>
        <dbReference type="EMBL" id="KKM18123.1"/>
    </source>
</evidence>
<sequence length="403" mass="43483">MELRPYQANMIRRALAIGSSKQCSKHAMSIDRTIFSPPTRVMPMNKLLFLMSLLLLLSGCGGGGGGGTPNSPPVLSALMYSNNDIRAGSGDVMISGRVNFRDSDGDIISLNSSDSNGDESSLALHNLGTSGTLNLGGTVPTDTVGLYTFSIWVVDQAGNVSNSLDGTIQILPAAVAGEDSVVYTNSQVKLDGSNIPKSQTLEIGYSWEFLSKPVESTATISESNAESPVFFSDKDGVYEIQLTVNDSIGHQDSDTLTITSIPIGFVTIGSSTDDVANVHGAPVSITQVLWISSHYAWEYGRFSTFTFSTDDDKVVYWDDPEGILSVILVPGKHQTSTSFITLGTHKDDVIRIQGTPISITQINALFSYYDWEYGGWNTYIRFDKDSDKVISWSNYDGSLVVGI</sequence>
<reference evidence="1" key="1">
    <citation type="journal article" date="2015" name="Nature">
        <title>Complex archaea that bridge the gap between prokaryotes and eukaryotes.</title>
        <authorList>
            <person name="Spang A."/>
            <person name="Saw J.H."/>
            <person name="Jorgensen S.L."/>
            <person name="Zaremba-Niedzwiedzka K."/>
            <person name="Martijn J."/>
            <person name="Lind A.E."/>
            <person name="van Eijk R."/>
            <person name="Schleper C."/>
            <person name="Guy L."/>
            <person name="Ettema T.J."/>
        </authorList>
    </citation>
    <scope>NUCLEOTIDE SEQUENCE</scope>
</reference>
<dbReference type="Gene3D" id="2.60.40.10">
    <property type="entry name" value="Immunoglobulins"/>
    <property type="match status" value="1"/>
</dbReference>
<proteinExistence type="predicted"/>
<gene>
    <name evidence="1" type="ORF">LCGC14_1668890</name>
</gene>
<evidence type="ECO:0008006" key="2">
    <source>
        <dbReference type="Google" id="ProtNLM"/>
    </source>
</evidence>
<dbReference type="InterPro" id="IPR013783">
    <property type="entry name" value="Ig-like_fold"/>
</dbReference>